<feature type="transmembrane region" description="Helical" evidence="2">
    <location>
        <begin position="139"/>
        <end position="167"/>
    </location>
</feature>
<protein>
    <submittedName>
        <fullName evidence="3">Uncharacterized protein</fullName>
    </submittedName>
</protein>
<keyword evidence="2" id="KW-1133">Transmembrane helix</keyword>
<sequence length="224" mass="25085">MEGFLNKFELTDSNSSNLSCVESDKQITTKKNTTPETTPESNSIQLQGKKITKSGRKYRDNLDEIVTIGPSVSVDTLGLQNDKRVLLLVLINKEFDFSCKIKEDMLLTMPEDVPYGALNVDFIAHGAAITSVTTTTIELWLILLASLIGVFFLGFSIASIFVCFYLYKEYAKKARLDRKSQGYGFTIMKGRKSLTLGADDEDAIYAKDIKELSQSQISYNQRDD</sequence>
<dbReference type="AlphaFoldDB" id="A0A3M7QPW7"/>
<evidence type="ECO:0000313" key="3">
    <source>
        <dbReference type="EMBL" id="RNA13390.1"/>
    </source>
</evidence>
<feature type="compositionally biased region" description="Low complexity" evidence="1">
    <location>
        <begin position="29"/>
        <end position="43"/>
    </location>
</feature>
<comment type="caution">
    <text evidence="3">The sequence shown here is derived from an EMBL/GenBank/DDBJ whole genome shotgun (WGS) entry which is preliminary data.</text>
</comment>
<reference evidence="3 4" key="1">
    <citation type="journal article" date="2018" name="Sci. Rep.">
        <title>Genomic signatures of local adaptation to the degree of environmental predictability in rotifers.</title>
        <authorList>
            <person name="Franch-Gras L."/>
            <person name="Hahn C."/>
            <person name="Garcia-Roger E.M."/>
            <person name="Carmona M.J."/>
            <person name="Serra M."/>
            <person name="Gomez A."/>
        </authorList>
    </citation>
    <scope>NUCLEOTIDE SEQUENCE [LARGE SCALE GENOMIC DNA]</scope>
    <source>
        <strain evidence="3">HYR1</strain>
    </source>
</reference>
<evidence type="ECO:0000256" key="2">
    <source>
        <dbReference type="SAM" id="Phobius"/>
    </source>
</evidence>
<proteinExistence type="predicted"/>
<keyword evidence="2" id="KW-0472">Membrane</keyword>
<name>A0A3M7QPW7_BRAPC</name>
<dbReference type="OrthoDB" id="10557572at2759"/>
<dbReference type="EMBL" id="REGN01005432">
    <property type="protein sequence ID" value="RNA13390.1"/>
    <property type="molecule type" value="Genomic_DNA"/>
</dbReference>
<evidence type="ECO:0000313" key="4">
    <source>
        <dbReference type="Proteomes" id="UP000276133"/>
    </source>
</evidence>
<organism evidence="3 4">
    <name type="scientific">Brachionus plicatilis</name>
    <name type="common">Marine rotifer</name>
    <name type="synonym">Brachionus muelleri</name>
    <dbReference type="NCBI Taxonomy" id="10195"/>
    <lineage>
        <taxon>Eukaryota</taxon>
        <taxon>Metazoa</taxon>
        <taxon>Spiralia</taxon>
        <taxon>Gnathifera</taxon>
        <taxon>Rotifera</taxon>
        <taxon>Eurotatoria</taxon>
        <taxon>Monogononta</taxon>
        <taxon>Pseudotrocha</taxon>
        <taxon>Ploima</taxon>
        <taxon>Brachionidae</taxon>
        <taxon>Brachionus</taxon>
    </lineage>
</organism>
<gene>
    <name evidence="3" type="ORF">BpHYR1_016706</name>
</gene>
<accession>A0A3M7QPW7</accession>
<evidence type="ECO:0000256" key="1">
    <source>
        <dbReference type="SAM" id="MobiDB-lite"/>
    </source>
</evidence>
<feature type="region of interest" description="Disordered" evidence="1">
    <location>
        <begin position="21"/>
        <end position="43"/>
    </location>
</feature>
<dbReference type="Proteomes" id="UP000276133">
    <property type="component" value="Unassembled WGS sequence"/>
</dbReference>
<keyword evidence="2" id="KW-0812">Transmembrane</keyword>
<keyword evidence="4" id="KW-1185">Reference proteome</keyword>